<evidence type="ECO:0000313" key="2">
    <source>
        <dbReference type="EMBL" id="MFC1403266.1"/>
    </source>
</evidence>
<evidence type="ECO:0000256" key="1">
    <source>
        <dbReference type="SAM" id="MobiDB-lite"/>
    </source>
</evidence>
<evidence type="ECO:0000313" key="3">
    <source>
        <dbReference type="Proteomes" id="UP001592528"/>
    </source>
</evidence>
<dbReference type="Proteomes" id="UP001592528">
    <property type="component" value="Unassembled WGS sequence"/>
</dbReference>
<comment type="caution">
    <text evidence="2">The sequence shown here is derived from an EMBL/GenBank/DDBJ whole genome shotgun (WGS) entry which is preliminary data.</text>
</comment>
<feature type="region of interest" description="Disordered" evidence="1">
    <location>
        <begin position="1"/>
        <end position="45"/>
    </location>
</feature>
<organism evidence="2 3">
    <name type="scientific">Streptacidiphilus cavernicola</name>
    <dbReference type="NCBI Taxonomy" id="3342716"/>
    <lineage>
        <taxon>Bacteria</taxon>
        <taxon>Bacillati</taxon>
        <taxon>Actinomycetota</taxon>
        <taxon>Actinomycetes</taxon>
        <taxon>Kitasatosporales</taxon>
        <taxon>Streptomycetaceae</taxon>
        <taxon>Streptacidiphilus</taxon>
    </lineage>
</organism>
<dbReference type="RefSeq" id="WP_030254407.1">
    <property type="nucleotide sequence ID" value="NZ_JBHEZZ010000009.1"/>
</dbReference>
<name>A0ABV6UPE4_9ACTN</name>
<protein>
    <submittedName>
        <fullName evidence="2">Uncharacterized protein</fullName>
    </submittedName>
</protein>
<keyword evidence="3" id="KW-1185">Reference proteome</keyword>
<sequence length="129" mass="14057">MAFNVTITDYDPANYPLADDDPANQPVYGEDGEEIGPPPYQRRPSDPTELTFYPETGLQSEIGDETHVSGPASALLAARSGYVPAGAAWTFYTEEDFKGEAYPYNNDSQIARVLDFDPQCGSVIRGTTI</sequence>
<accession>A0ABV6UPE4</accession>
<proteinExistence type="predicted"/>
<dbReference type="EMBL" id="JBHEZZ010000009">
    <property type="protein sequence ID" value="MFC1403266.1"/>
    <property type="molecule type" value="Genomic_DNA"/>
</dbReference>
<reference evidence="2 3" key="1">
    <citation type="submission" date="2024-09" db="EMBL/GenBank/DDBJ databases">
        <authorList>
            <person name="Lee S.D."/>
        </authorList>
    </citation>
    <scope>NUCLEOTIDE SEQUENCE [LARGE SCALE GENOMIC DNA]</scope>
    <source>
        <strain evidence="2 3">N1-5</strain>
    </source>
</reference>
<gene>
    <name evidence="2" type="ORF">ACEZDJ_18405</name>
</gene>